<dbReference type="Proteomes" id="UP000000657">
    <property type="component" value="Chromosome"/>
</dbReference>
<dbReference type="RefSeq" id="WP_011603223.1">
    <property type="nucleotide sequence ID" value="NC_008278.1"/>
</dbReference>
<dbReference type="EMBL" id="CT573213">
    <property type="protein sequence ID" value="CAJ60701.1"/>
    <property type="molecule type" value="Genomic_DNA"/>
</dbReference>
<dbReference type="InterPro" id="IPR028098">
    <property type="entry name" value="Glyco_trans_4-like_N"/>
</dbReference>
<evidence type="ECO:0000259" key="5">
    <source>
        <dbReference type="Pfam" id="PF13579"/>
    </source>
</evidence>
<dbReference type="GO" id="GO:0016758">
    <property type="term" value="F:hexosyltransferase activity"/>
    <property type="evidence" value="ECO:0007669"/>
    <property type="project" value="TreeGrafter"/>
</dbReference>
<dbReference type="HOGENOM" id="CLU_009583_11_5_11"/>
<feature type="region of interest" description="Disordered" evidence="3">
    <location>
        <begin position="424"/>
        <end position="481"/>
    </location>
</feature>
<feature type="compositionally biased region" description="Low complexity" evidence="3">
    <location>
        <begin position="439"/>
        <end position="467"/>
    </location>
</feature>
<gene>
    <name evidence="6" type="ordered locus">FRAAL2052</name>
</gene>
<evidence type="ECO:0000313" key="6">
    <source>
        <dbReference type="EMBL" id="CAJ60701.1"/>
    </source>
</evidence>
<accession>Q0RP33</accession>
<dbReference type="CAZy" id="GT4">
    <property type="family name" value="Glycosyltransferase Family 4"/>
</dbReference>
<sequence>MSTLPGRRVLVVTHYFPPEIGAPQARLSETARAWAADGLDVTVLTGMPNHPTGVIPPEYRGAWLRTERVDGYRVVRTRLYATPNEGVVRKTLSHLSFMVSSVLLGGRRTGPCDVVVVSSPTFFPLGSAWLLARLRRARLVVEVRDLWPAIFEQLGVITDPRVLGLLERLELAAYRAADAVVTVTEGFRDDIVRRGIPADKVHVVRNGVDLDRFHPDTVAPAGLRARLGAPGPETLVLYIGAHGISHGLTSVADAAARLEDTRLEDARPGHAQPGETRIRFAFVGEGADRRRLAEHVRDLGLANTVLHDSVPREQVPGVVAAADLCVVPLRNVPMFDVFIPSKMFELLAAGRPVIGAVRGEAARILTAAGQVVVPPEDPAALATAVAQLAADPDRRARMGRAGRAHVERHFDRDALARQYRQLLFDPDEPARPGGAGRSTGAPDAPDAPDAPVPAQRAAAPAPHRAPTGPRPATAPGPEALA</sequence>
<dbReference type="AlphaFoldDB" id="Q0RP33"/>
<evidence type="ECO:0000256" key="2">
    <source>
        <dbReference type="ARBA" id="ARBA00022679"/>
    </source>
</evidence>
<dbReference type="KEGG" id="fal:FRAAL2052"/>
<dbReference type="Pfam" id="PF13579">
    <property type="entry name" value="Glyco_trans_4_4"/>
    <property type="match status" value="1"/>
</dbReference>
<dbReference type="PANTHER" id="PTHR45947">
    <property type="entry name" value="SULFOQUINOVOSYL TRANSFERASE SQD2"/>
    <property type="match status" value="1"/>
</dbReference>
<proteinExistence type="predicted"/>
<feature type="domain" description="Glycosyltransferase subfamily 4-like N-terminal" evidence="5">
    <location>
        <begin position="22"/>
        <end position="207"/>
    </location>
</feature>
<dbReference type="STRING" id="326424.FRAAL2052"/>
<organism evidence="6 7">
    <name type="scientific">Frankia alni (strain DSM 45986 / CECT 9034 / ACN14a)</name>
    <dbReference type="NCBI Taxonomy" id="326424"/>
    <lineage>
        <taxon>Bacteria</taxon>
        <taxon>Bacillati</taxon>
        <taxon>Actinomycetota</taxon>
        <taxon>Actinomycetes</taxon>
        <taxon>Frankiales</taxon>
        <taxon>Frankiaceae</taxon>
        <taxon>Frankia</taxon>
    </lineage>
</organism>
<keyword evidence="1" id="KW-0328">Glycosyltransferase</keyword>
<keyword evidence="2 6" id="KW-0808">Transferase</keyword>
<dbReference type="SUPFAM" id="SSF53756">
    <property type="entry name" value="UDP-Glycosyltransferase/glycogen phosphorylase"/>
    <property type="match status" value="1"/>
</dbReference>
<evidence type="ECO:0000259" key="4">
    <source>
        <dbReference type="Pfam" id="PF00534"/>
    </source>
</evidence>
<dbReference type="CDD" id="cd03794">
    <property type="entry name" value="GT4_WbuB-like"/>
    <property type="match status" value="1"/>
</dbReference>
<dbReference type="PANTHER" id="PTHR45947:SF3">
    <property type="entry name" value="SULFOQUINOVOSYL TRANSFERASE SQD2"/>
    <property type="match status" value="1"/>
</dbReference>
<dbReference type="GO" id="GO:1901137">
    <property type="term" value="P:carbohydrate derivative biosynthetic process"/>
    <property type="evidence" value="ECO:0007669"/>
    <property type="project" value="UniProtKB-ARBA"/>
</dbReference>
<dbReference type="Gene3D" id="3.40.50.2000">
    <property type="entry name" value="Glycogen Phosphorylase B"/>
    <property type="match status" value="2"/>
</dbReference>
<name>Q0RP33_FRAAA</name>
<dbReference type="OrthoDB" id="3180470at2"/>
<dbReference type="eggNOG" id="COG0438">
    <property type="taxonomic scope" value="Bacteria"/>
</dbReference>
<keyword evidence="7" id="KW-1185">Reference proteome</keyword>
<dbReference type="InterPro" id="IPR050194">
    <property type="entry name" value="Glycosyltransferase_grp1"/>
</dbReference>
<reference evidence="6 7" key="1">
    <citation type="journal article" date="2007" name="Genome Res.">
        <title>Genome characteristics of facultatively symbiotic Frankia sp. strains reflect host range and host plant biogeography.</title>
        <authorList>
            <person name="Normand P."/>
            <person name="Lapierre P."/>
            <person name="Tisa L.S."/>
            <person name="Gogarten J.P."/>
            <person name="Alloisio N."/>
            <person name="Bagnarol E."/>
            <person name="Bassi C.A."/>
            <person name="Berry A.M."/>
            <person name="Bickhart D.M."/>
            <person name="Choisne N."/>
            <person name="Couloux A."/>
            <person name="Cournoyer B."/>
            <person name="Cruveiller S."/>
            <person name="Daubin V."/>
            <person name="Demange N."/>
            <person name="Francino M.P."/>
            <person name="Goltsman E."/>
            <person name="Huang Y."/>
            <person name="Kopp O.R."/>
            <person name="Labarre L."/>
            <person name="Lapidus A."/>
            <person name="Lavire C."/>
            <person name="Marechal J."/>
            <person name="Martinez M."/>
            <person name="Mastronunzio J.E."/>
            <person name="Mullin B.C."/>
            <person name="Niemann J."/>
            <person name="Pujic P."/>
            <person name="Rawnsley T."/>
            <person name="Rouy Z."/>
            <person name="Schenowitz C."/>
            <person name="Sellstedt A."/>
            <person name="Tavares F."/>
            <person name="Tomkins J.P."/>
            <person name="Vallenet D."/>
            <person name="Valverde C."/>
            <person name="Wall L.G."/>
            <person name="Wang Y."/>
            <person name="Medigue C."/>
            <person name="Benson D.R."/>
        </authorList>
    </citation>
    <scope>NUCLEOTIDE SEQUENCE [LARGE SCALE GENOMIC DNA]</scope>
    <source>
        <strain evidence="7">DSM 45986 / CECT 9034 / ACN14a</strain>
    </source>
</reference>
<feature type="domain" description="Glycosyl transferase family 1" evidence="4">
    <location>
        <begin position="224"/>
        <end position="404"/>
    </location>
</feature>
<evidence type="ECO:0000256" key="1">
    <source>
        <dbReference type="ARBA" id="ARBA00022676"/>
    </source>
</evidence>
<dbReference type="Pfam" id="PF00534">
    <property type="entry name" value="Glycos_transf_1"/>
    <property type="match status" value="1"/>
</dbReference>
<evidence type="ECO:0000313" key="7">
    <source>
        <dbReference type="Proteomes" id="UP000000657"/>
    </source>
</evidence>
<protein>
    <submittedName>
        <fullName evidence="6">Glycosyl transferase</fullName>
    </submittedName>
</protein>
<dbReference type="InterPro" id="IPR001296">
    <property type="entry name" value="Glyco_trans_1"/>
</dbReference>
<evidence type="ECO:0000256" key="3">
    <source>
        <dbReference type="SAM" id="MobiDB-lite"/>
    </source>
</evidence>